<feature type="repeat" description="ANK" evidence="3">
    <location>
        <begin position="514"/>
        <end position="548"/>
    </location>
</feature>
<dbReference type="Proteomes" id="UP001146793">
    <property type="component" value="Unassembled WGS sequence"/>
</dbReference>
<sequence>MSGLLKRKERNAINDGRLKFVKNAINRINVNYKDRAGLTPLEVILAQKNPDKDTINYLLYIGADLKKIDPKNIIDPFCEMLKGDFNADMVSTIVALDIDLNSYNRSQELPLQLLLNKKKHNYDLIKLFIAHGAKPSLVDINTQSSDNQTLMKHLLRERNPKINLIKHLQASGAIIEERAFQQVKEFEEKNNMRVLEQSLNFTVTKGYDITTFFFWLEEQLVQYNLITINNKHILHYLCSLQSLPITLISNVVQSGRIDINGVNYDEETALNLVFEKSNPNLQLIQFLIQSGSSINPEQLLAKNFQLRVSPFYNLLKNSDINIELLAWLNSKGIPLTTTFHDQKNVLHMLTEREDIDPMILEYLINEGVEINGIDDKLNTPLHYLCMSTPVIEKIQLLILHGSDFNYPNKEKFTPFQLLYTRLNINTQILLFALENGAILESINPQGLSVLSAVCRSDNVDHQLVNFLIKQGSNLNSEDQFGNSPLHYYINNEIDLQNVRLMVEKGANINAMNHKQNTPLHELTKKYDLNEQFVDFLLEHNADFSTQNKDYQTPLSLSNNLTSKIISDQIKNFQEKKSEKKIKNLANELKTFIKPNENTSKVVNTMGSQPISTLSNEKLLLIETKYEKLEKEFSQLKFNNTLITELQKESSEKSKIINQLLEKVLDSEKKINEMKQTITKNEDKIHLLQNVVQNNSYQNTSQLTTQLNEWKKRVAQLLDENSELKTQNKQFRLEIQKN</sequence>
<protein>
    <submittedName>
        <fullName evidence="5">Ankyrin repeat-containing protein</fullName>
    </submittedName>
</protein>
<dbReference type="SUPFAM" id="SSF48403">
    <property type="entry name" value="Ankyrin repeat"/>
    <property type="match status" value="2"/>
</dbReference>
<feature type="repeat" description="ANK" evidence="3">
    <location>
        <begin position="445"/>
        <end position="479"/>
    </location>
</feature>
<comment type="caution">
    <text evidence="5">The sequence shown here is derived from an EMBL/GenBank/DDBJ whole genome shotgun (WGS) entry which is preliminary data.</text>
</comment>
<feature type="repeat" description="ANK" evidence="3">
    <location>
        <begin position="480"/>
        <end position="513"/>
    </location>
</feature>
<dbReference type="PANTHER" id="PTHR24171">
    <property type="entry name" value="ANKYRIN REPEAT DOMAIN-CONTAINING PROTEIN 39-RELATED"/>
    <property type="match status" value="1"/>
</dbReference>
<keyword evidence="1" id="KW-0677">Repeat</keyword>
<name>A0AAV7Z8R2_9EUKA</name>
<dbReference type="InterPro" id="IPR002110">
    <property type="entry name" value="Ankyrin_rpt"/>
</dbReference>
<feature type="repeat" description="ANK" evidence="3">
    <location>
        <begin position="341"/>
        <end position="375"/>
    </location>
</feature>
<dbReference type="Pfam" id="PF12796">
    <property type="entry name" value="Ank_2"/>
    <property type="match status" value="1"/>
</dbReference>
<evidence type="ECO:0000256" key="1">
    <source>
        <dbReference type="ARBA" id="ARBA00022737"/>
    </source>
</evidence>
<evidence type="ECO:0000256" key="3">
    <source>
        <dbReference type="PROSITE-ProRule" id="PRU00023"/>
    </source>
</evidence>
<keyword evidence="2 3" id="KW-0040">ANK repeat</keyword>
<accession>A0AAV7Z8R2</accession>
<evidence type="ECO:0000256" key="4">
    <source>
        <dbReference type="SAM" id="Coils"/>
    </source>
</evidence>
<dbReference type="EMBL" id="JANTQA010000033">
    <property type="protein sequence ID" value="KAJ3438447.1"/>
    <property type="molecule type" value="Genomic_DNA"/>
</dbReference>
<dbReference type="SMART" id="SM00248">
    <property type="entry name" value="ANK"/>
    <property type="match status" value="10"/>
</dbReference>
<evidence type="ECO:0000313" key="5">
    <source>
        <dbReference type="EMBL" id="KAJ3438447.1"/>
    </source>
</evidence>
<dbReference type="AlphaFoldDB" id="A0AAV7Z8R2"/>
<evidence type="ECO:0000313" key="6">
    <source>
        <dbReference type="Proteomes" id="UP001146793"/>
    </source>
</evidence>
<dbReference type="Gene3D" id="1.25.40.20">
    <property type="entry name" value="Ankyrin repeat-containing domain"/>
    <property type="match status" value="2"/>
</dbReference>
<keyword evidence="4" id="KW-0175">Coiled coil</keyword>
<reference evidence="5" key="1">
    <citation type="submission" date="2022-08" db="EMBL/GenBank/DDBJ databases">
        <title>Novel sulphate-reducing endosymbionts in the free-living metamonad Anaeramoeba.</title>
        <authorList>
            <person name="Jerlstrom-Hultqvist J."/>
            <person name="Cepicka I."/>
            <person name="Gallot-Lavallee L."/>
            <person name="Salas-Leiva D."/>
            <person name="Curtis B.A."/>
            <person name="Zahonova K."/>
            <person name="Pipaliya S."/>
            <person name="Dacks J."/>
            <person name="Roger A.J."/>
        </authorList>
    </citation>
    <scope>NUCLEOTIDE SEQUENCE</scope>
    <source>
        <strain evidence="5">Busselton2</strain>
    </source>
</reference>
<organism evidence="5 6">
    <name type="scientific">Anaeramoeba flamelloides</name>
    <dbReference type="NCBI Taxonomy" id="1746091"/>
    <lineage>
        <taxon>Eukaryota</taxon>
        <taxon>Metamonada</taxon>
        <taxon>Anaeramoebidae</taxon>
        <taxon>Anaeramoeba</taxon>
    </lineage>
</organism>
<dbReference type="PROSITE" id="PS50088">
    <property type="entry name" value="ANK_REPEAT"/>
    <property type="match status" value="4"/>
</dbReference>
<proteinExistence type="predicted"/>
<dbReference type="InterPro" id="IPR036770">
    <property type="entry name" value="Ankyrin_rpt-contain_sf"/>
</dbReference>
<feature type="coiled-coil region" evidence="4">
    <location>
        <begin position="642"/>
        <end position="733"/>
    </location>
</feature>
<gene>
    <name evidence="5" type="ORF">M0812_17634</name>
</gene>
<evidence type="ECO:0000256" key="2">
    <source>
        <dbReference type="ARBA" id="ARBA00023043"/>
    </source>
</evidence>